<evidence type="ECO:0000313" key="2">
    <source>
        <dbReference type="EMBL" id="MBN0049186.1"/>
    </source>
</evidence>
<dbReference type="Gene3D" id="1.25.40.10">
    <property type="entry name" value="Tetratricopeptide repeat domain"/>
    <property type="match status" value="2"/>
</dbReference>
<feature type="region of interest" description="Disordered" evidence="1">
    <location>
        <begin position="369"/>
        <end position="391"/>
    </location>
</feature>
<feature type="region of interest" description="Disordered" evidence="1">
    <location>
        <begin position="824"/>
        <end position="848"/>
    </location>
</feature>
<dbReference type="GO" id="GO:0005524">
    <property type="term" value="F:ATP binding"/>
    <property type="evidence" value="ECO:0007669"/>
    <property type="project" value="UniProtKB-KW"/>
</dbReference>
<dbReference type="InterPro" id="IPR011990">
    <property type="entry name" value="TPR-like_helical_dom_sf"/>
</dbReference>
<keyword evidence="2" id="KW-0067">ATP-binding</keyword>
<comment type="caution">
    <text evidence="2">The sequence shown here is derived from an EMBL/GenBank/DDBJ whole genome shotgun (WGS) entry which is preliminary data.</text>
</comment>
<dbReference type="RefSeq" id="WP_205387304.1">
    <property type="nucleotide sequence ID" value="NZ_JAFFZS010000066.1"/>
</dbReference>
<dbReference type="InterPro" id="IPR027417">
    <property type="entry name" value="P-loop_NTPase"/>
</dbReference>
<dbReference type="PANTHER" id="PTHR46082">
    <property type="entry name" value="ATP/GTP-BINDING PROTEIN-RELATED"/>
    <property type="match status" value="1"/>
</dbReference>
<dbReference type="SMART" id="SM00028">
    <property type="entry name" value="TPR"/>
    <property type="match status" value="8"/>
</dbReference>
<accession>A0ABS2W192</accession>
<organism evidence="2 3">
    <name type="scientific">Streptomyces actuosus</name>
    <dbReference type="NCBI Taxonomy" id="1885"/>
    <lineage>
        <taxon>Bacteria</taxon>
        <taxon>Bacillati</taxon>
        <taxon>Actinomycetota</taxon>
        <taxon>Actinomycetes</taxon>
        <taxon>Kitasatosporales</taxon>
        <taxon>Streptomycetaceae</taxon>
        <taxon>Streptomyces</taxon>
    </lineage>
</organism>
<dbReference type="Gene3D" id="3.40.50.300">
    <property type="entry name" value="P-loop containing nucleotide triphosphate hydrolases"/>
    <property type="match status" value="1"/>
</dbReference>
<evidence type="ECO:0000256" key="1">
    <source>
        <dbReference type="SAM" id="MobiDB-lite"/>
    </source>
</evidence>
<dbReference type="Pfam" id="PF13374">
    <property type="entry name" value="TPR_10"/>
    <property type="match status" value="3"/>
</dbReference>
<dbReference type="InterPro" id="IPR019734">
    <property type="entry name" value="TPR_rpt"/>
</dbReference>
<dbReference type="EMBL" id="JAFFZS010000066">
    <property type="protein sequence ID" value="MBN0049186.1"/>
    <property type="molecule type" value="Genomic_DNA"/>
</dbReference>
<name>A0ABS2W192_STRAS</name>
<feature type="compositionally biased region" description="Polar residues" evidence="1">
    <location>
        <begin position="824"/>
        <end position="837"/>
    </location>
</feature>
<dbReference type="InterPro" id="IPR053137">
    <property type="entry name" value="NLR-like"/>
</dbReference>
<keyword evidence="3" id="KW-1185">Reference proteome</keyword>
<reference evidence="2 3" key="1">
    <citation type="submission" date="2021-02" db="EMBL/GenBank/DDBJ databases">
        <title>Whole genome sequencing of Streptomyces actuosus VRA1.</title>
        <authorList>
            <person name="Sen G."/>
            <person name="Sen A."/>
        </authorList>
    </citation>
    <scope>NUCLEOTIDE SEQUENCE [LARGE SCALE GENOMIC DNA]</scope>
    <source>
        <strain evidence="2 3">VRA1</strain>
    </source>
</reference>
<evidence type="ECO:0000313" key="3">
    <source>
        <dbReference type="Proteomes" id="UP000788262"/>
    </source>
</evidence>
<protein>
    <submittedName>
        <fullName evidence="2">ATP-binding protein</fullName>
    </submittedName>
</protein>
<dbReference type="SUPFAM" id="SSF52540">
    <property type="entry name" value="P-loop containing nucleoside triphosphate hydrolases"/>
    <property type="match status" value="1"/>
</dbReference>
<proteinExistence type="predicted"/>
<dbReference type="PANTHER" id="PTHR46082:SF6">
    <property type="entry name" value="AAA+ ATPASE DOMAIN-CONTAINING PROTEIN-RELATED"/>
    <property type="match status" value="1"/>
</dbReference>
<sequence>MSTDEAASAPQIKAAADRSIAAQQIGTAITTGDVVLPALALQTAETVAAAPGTSNLPPSPLCLGRQEELAWLRRTLTGRREGAITHSGTVHGLGGIGKSTLALHYAHRHRGDYTLIWWINAASPDEIETSLAGLTRTLVPGWAATAGRGAQVAWARQWLAWHPGWLLIYDNVEDPDDLAPYVGALHQGHYLATSRRTLGWPDTSPTLPLGTLHPDDATTLLCRLVFKDTTPTARQRADAHALAADLGHLPLAIKQASAYLAQNRGISLDAYRRRLGTKLAKAAHGIDAERTIARIWNLTLHTLEQEDPLAVQVLHTAAWLAPDDIPHTLLTPPGTDPDDSAEAIGTLAAYSMITTTDTTLSIHRLVQTVLRTPRPSDTPQRPRHLQGRDSAEQAVLHSLAPPHGQESTTDSQWDTLTPHLVTLAATTPTGHRNAPLTDAYSTIADRLHHQGHTARTIPLFEAVLAQRKQVLGDAHRDTLTSRNNLASAYQAAGDLKRAIPLYEATLTRYEQVLGDTHPDTLTSRNNLATAYYAIGDLARAIPLLETTLAQREQVLGDTHPGALASRNNLAGAYREVGDLGRAIFLLEVALTQCGQVLGDTHPHTLTSRTNLAGAYQAAGDLGRAIPLLETTLAQREQVLGDTHPDTLTSRNNLATAYYAIGDLGRAIPLLETTLALGEQILGDMHPSTLQSRHNLAGAFEAAGNLRRAIPLYETSLAQREQVLGDTHPHTLTSRTNLAGAYYAAGDLGRAIPLYETSLAQREQVLGDAHPDTLTSRNNLATAYHAAGDLRRAIRLYEATLAQREQVLGDTHPHTVTSRTNLAAARTVQQRSTATSVTDHGRQPPAETR</sequence>
<dbReference type="Pfam" id="PF13424">
    <property type="entry name" value="TPR_12"/>
    <property type="match status" value="3"/>
</dbReference>
<dbReference type="Proteomes" id="UP000788262">
    <property type="component" value="Unassembled WGS sequence"/>
</dbReference>
<keyword evidence="2" id="KW-0547">Nucleotide-binding</keyword>
<gene>
    <name evidence="2" type="ORF">JS756_35005</name>
</gene>
<dbReference type="SUPFAM" id="SSF48452">
    <property type="entry name" value="TPR-like"/>
    <property type="match status" value="4"/>
</dbReference>